<protein>
    <submittedName>
        <fullName evidence="2">Uncharacterized protein</fullName>
    </submittedName>
</protein>
<evidence type="ECO:0000313" key="2">
    <source>
        <dbReference type="EMBL" id="TVU39705.1"/>
    </source>
</evidence>
<evidence type="ECO:0000313" key="3">
    <source>
        <dbReference type="Proteomes" id="UP000324897"/>
    </source>
</evidence>
<proteinExistence type="predicted"/>
<feature type="region of interest" description="Disordered" evidence="1">
    <location>
        <begin position="1"/>
        <end position="57"/>
    </location>
</feature>
<sequence>MRHLPVCGNAAATRRSGSSQVDSGDICTPGTSEREALSSTAVPCNPPRTPAGLSNGGTGGMILAPQVLVEMLQPWWHNLQLQHHCEHMPCC</sequence>
<accession>A0A5J9VVS9</accession>
<keyword evidence="3" id="KW-1185">Reference proteome</keyword>
<reference evidence="2 3" key="1">
    <citation type="journal article" date="2019" name="Sci. Rep.">
        <title>A high-quality genome of Eragrostis curvula grass provides insights into Poaceae evolution and supports new strategies to enhance forage quality.</title>
        <authorList>
            <person name="Carballo J."/>
            <person name="Santos B.A.C.M."/>
            <person name="Zappacosta D."/>
            <person name="Garbus I."/>
            <person name="Selva J.P."/>
            <person name="Gallo C.A."/>
            <person name="Diaz A."/>
            <person name="Albertini E."/>
            <person name="Caccamo M."/>
            <person name="Echenique V."/>
        </authorList>
    </citation>
    <scope>NUCLEOTIDE SEQUENCE [LARGE SCALE GENOMIC DNA]</scope>
    <source>
        <strain evidence="3">cv. Victoria</strain>
        <tissue evidence="2">Leaf</tissue>
    </source>
</reference>
<evidence type="ECO:0000256" key="1">
    <source>
        <dbReference type="SAM" id="MobiDB-lite"/>
    </source>
</evidence>
<dbReference type="EMBL" id="RWGY01000007">
    <property type="protein sequence ID" value="TVU39705.1"/>
    <property type="molecule type" value="Genomic_DNA"/>
</dbReference>
<dbReference type="Gramene" id="TVU39705">
    <property type="protein sequence ID" value="TVU39705"/>
    <property type="gene ID" value="EJB05_13138"/>
</dbReference>
<organism evidence="2 3">
    <name type="scientific">Eragrostis curvula</name>
    <name type="common">weeping love grass</name>
    <dbReference type="NCBI Taxonomy" id="38414"/>
    <lineage>
        <taxon>Eukaryota</taxon>
        <taxon>Viridiplantae</taxon>
        <taxon>Streptophyta</taxon>
        <taxon>Embryophyta</taxon>
        <taxon>Tracheophyta</taxon>
        <taxon>Spermatophyta</taxon>
        <taxon>Magnoliopsida</taxon>
        <taxon>Liliopsida</taxon>
        <taxon>Poales</taxon>
        <taxon>Poaceae</taxon>
        <taxon>PACMAD clade</taxon>
        <taxon>Chloridoideae</taxon>
        <taxon>Eragrostideae</taxon>
        <taxon>Eragrostidinae</taxon>
        <taxon>Eragrostis</taxon>
    </lineage>
</organism>
<comment type="caution">
    <text evidence="2">The sequence shown here is derived from an EMBL/GenBank/DDBJ whole genome shotgun (WGS) entry which is preliminary data.</text>
</comment>
<name>A0A5J9VVS9_9POAL</name>
<dbReference type="Proteomes" id="UP000324897">
    <property type="component" value="Chromosome 4"/>
</dbReference>
<dbReference type="AlphaFoldDB" id="A0A5J9VVS9"/>
<gene>
    <name evidence="2" type="ORF">EJB05_13138</name>
</gene>
<feature type="non-terminal residue" evidence="2">
    <location>
        <position position="1"/>
    </location>
</feature>